<comment type="caution">
    <text evidence="3">The sequence shown here is derived from an EMBL/GenBank/DDBJ whole genome shotgun (WGS) entry which is preliminary data.</text>
</comment>
<evidence type="ECO:0000313" key="3">
    <source>
        <dbReference type="EMBL" id="KAG5831859.1"/>
    </source>
</evidence>
<feature type="compositionally biased region" description="Polar residues" evidence="1">
    <location>
        <begin position="270"/>
        <end position="280"/>
    </location>
</feature>
<dbReference type="InterPro" id="IPR036034">
    <property type="entry name" value="PDZ_sf"/>
</dbReference>
<dbReference type="Pfam" id="PF17820">
    <property type="entry name" value="PDZ_6"/>
    <property type="match status" value="1"/>
</dbReference>
<dbReference type="PROSITE" id="PS50106">
    <property type="entry name" value="PDZ"/>
    <property type="match status" value="1"/>
</dbReference>
<dbReference type="Proteomes" id="UP001044222">
    <property type="component" value="Chromosome 17"/>
</dbReference>
<keyword evidence="4" id="KW-1185">Reference proteome</keyword>
<dbReference type="PANTHER" id="PTHR23175">
    <property type="entry name" value="PDZ DOMAIN-CONTAINING PROTEIN"/>
    <property type="match status" value="1"/>
</dbReference>
<dbReference type="CDD" id="cd06756">
    <property type="entry name" value="PDZ_ARHGAP21_23-like"/>
    <property type="match status" value="1"/>
</dbReference>
<dbReference type="InterPro" id="IPR041489">
    <property type="entry name" value="PDZ_6"/>
</dbReference>
<protein>
    <recommendedName>
        <fullName evidence="2">PDZ domain-containing protein</fullName>
    </recommendedName>
</protein>
<evidence type="ECO:0000259" key="2">
    <source>
        <dbReference type="PROSITE" id="PS50106"/>
    </source>
</evidence>
<feature type="region of interest" description="Disordered" evidence="1">
    <location>
        <begin position="49"/>
        <end position="78"/>
    </location>
</feature>
<dbReference type="FunFam" id="2.30.42.10:FF:000066">
    <property type="entry name" value="Rho GTPase activating protein 21"/>
    <property type="match status" value="1"/>
</dbReference>
<dbReference type="InterPro" id="IPR001478">
    <property type="entry name" value="PDZ"/>
</dbReference>
<feature type="region of interest" description="Disordered" evidence="1">
    <location>
        <begin position="219"/>
        <end position="290"/>
    </location>
</feature>
<feature type="compositionally biased region" description="Basic and acidic residues" evidence="1">
    <location>
        <begin position="55"/>
        <end position="74"/>
    </location>
</feature>
<organism evidence="3 4">
    <name type="scientific">Anguilla anguilla</name>
    <name type="common">European freshwater eel</name>
    <name type="synonym">Muraena anguilla</name>
    <dbReference type="NCBI Taxonomy" id="7936"/>
    <lineage>
        <taxon>Eukaryota</taxon>
        <taxon>Metazoa</taxon>
        <taxon>Chordata</taxon>
        <taxon>Craniata</taxon>
        <taxon>Vertebrata</taxon>
        <taxon>Euteleostomi</taxon>
        <taxon>Actinopterygii</taxon>
        <taxon>Neopterygii</taxon>
        <taxon>Teleostei</taxon>
        <taxon>Anguilliformes</taxon>
        <taxon>Anguillidae</taxon>
        <taxon>Anguilla</taxon>
    </lineage>
</organism>
<dbReference type="AlphaFoldDB" id="A0A9D3LK72"/>
<reference evidence="3" key="1">
    <citation type="submission" date="2021-01" db="EMBL/GenBank/DDBJ databases">
        <title>A chromosome-scale assembly of European eel, Anguilla anguilla.</title>
        <authorList>
            <person name="Henkel C."/>
            <person name="Jong-Raadsen S.A."/>
            <person name="Dufour S."/>
            <person name="Weltzien F.-A."/>
            <person name="Palstra A.P."/>
            <person name="Pelster B."/>
            <person name="Spaink H.P."/>
            <person name="Van Den Thillart G.E."/>
            <person name="Jansen H."/>
            <person name="Zahm M."/>
            <person name="Klopp C."/>
            <person name="Cedric C."/>
            <person name="Louis A."/>
            <person name="Berthelot C."/>
            <person name="Parey E."/>
            <person name="Roest Crollius H."/>
            <person name="Montfort J."/>
            <person name="Robinson-Rechavi M."/>
            <person name="Bucao C."/>
            <person name="Bouchez O."/>
            <person name="Gislard M."/>
            <person name="Lluch J."/>
            <person name="Milhes M."/>
            <person name="Lampietro C."/>
            <person name="Lopez Roques C."/>
            <person name="Donnadieu C."/>
            <person name="Braasch I."/>
            <person name="Desvignes T."/>
            <person name="Postlethwait J."/>
            <person name="Bobe J."/>
            <person name="Guiguen Y."/>
            <person name="Dirks R."/>
        </authorList>
    </citation>
    <scope>NUCLEOTIDE SEQUENCE</scope>
    <source>
        <strain evidence="3">Tag_6206</strain>
        <tissue evidence="3">Liver</tissue>
    </source>
</reference>
<sequence>MFLSVWRPVVTGTAVGHPDPVVFSGAGRKYPVETFRGKGSVQEFLSVPADPAGADEAKGRRDGISSSEKTRMSAREGAAWQGPRTLVLRKNSQGFGFTLRHFIVYPPESSLHTCLMDEENGNGNGKGFHHGRLEPMDTIFVKSVRERGPAHQAGLRTGDRLVKVNRESVLGKTYSQVIALIQNSESMLELSIMPKDEDVLQLPTPPQAFQAYSQDAYLRGNEPYTGGARDLPDPPPLCYPSSKPQHPPAPCGAPMGQNQLDNWNRWPGSGHTSPLDNRGSQARDPGGGPL</sequence>
<name>A0A9D3LK72_ANGAN</name>
<proteinExistence type="predicted"/>
<dbReference type="SUPFAM" id="SSF50156">
    <property type="entry name" value="PDZ domain-like"/>
    <property type="match status" value="1"/>
</dbReference>
<dbReference type="EMBL" id="JAFIRN010000017">
    <property type="protein sequence ID" value="KAG5831859.1"/>
    <property type="molecule type" value="Genomic_DNA"/>
</dbReference>
<evidence type="ECO:0000256" key="1">
    <source>
        <dbReference type="SAM" id="MobiDB-lite"/>
    </source>
</evidence>
<dbReference type="PANTHER" id="PTHR23175:SF5">
    <property type="entry name" value="RHO GTPASE-ACTIVATING PROTEIN 23"/>
    <property type="match status" value="1"/>
</dbReference>
<accession>A0A9D3LK72</accession>
<evidence type="ECO:0000313" key="4">
    <source>
        <dbReference type="Proteomes" id="UP001044222"/>
    </source>
</evidence>
<dbReference type="SMART" id="SM00228">
    <property type="entry name" value="PDZ"/>
    <property type="match status" value="1"/>
</dbReference>
<feature type="domain" description="PDZ" evidence="2">
    <location>
        <begin position="85"/>
        <end position="196"/>
    </location>
</feature>
<dbReference type="Gene3D" id="2.30.42.10">
    <property type="match status" value="1"/>
</dbReference>
<gene>
    <name evidence="3" type="ORF">ANANG_G00284490</name>
</gene>